<dbReference type="Proteomes" id="UP000092024">
    <property type="component" value="Unassembled WGS sequence"/>
</dbReference>
<dbReference type="InterPro" id="IPR036291">
    <property type="entry name" value="NAD(P)-bd_dom_sf"/>
</dbReference>
<evidence type="ECO:0000313" key="3">
    <source>
        <dbReference type="Proteomes" id="UP000092024"/>
    </source>
</evidence>
<dbReference type="EMBL" id="LYPA01000046">
    <property type="protein sequence ID" value="OBR66545.1"/>
    <property type="molecule type" value="Genomic_DNA"/>
</dbReference>
<protein>
    <recommendedName>
        <fullName evidence="1">Saccharopine dehydrogenase NADP binding domain-containing protein</fullName>
    </recommendedName>
</protein>
<dbReference type="AlphaFoldDB" id="A0A1A5YMD4"/>
<proteinExistence type="predicted"/>
<dbReference type="RefSeq" id="WP_068681824.1">
    <property type="nucleotide sequence ID" value="NZ_LYPA01000046.1"/>
</dbReference>
<dbReference type="Gene3D" id="3.40.50.720">
    <property type="entry name" value="NAD(P)-binding Rossmann-like Domain"/>
    <property type="match status" value="1"/>
</dbReference>
<dbReference type="OrthoDB" id="1910498at2"/>
<dbReference type="STRING" id="1844972.A7K91_03635"/>
<gene>
    <name evidence="2" type="ORF">A7K91_03635</name>
</gene>
<keyword evidence="3" id="KW-1185">Reference proteome</keyword>
<dbReference type="InterPro" id="IPR005097">
    <property type="entry name" value="Sacchrp_dh_NADP-bd"/>
</dbReference>
<sequence length="398" mass="43130">MITKVLIVGGYGTVGTALCEMISTRHPDIHIIIGGRSLSKGQLAASKLVNASAIKIDIQDTDPLANLPALPEAVIVSVNDQQDHLLRAAIRRNIPLIDITRWTERIQDARIIAGMESPCSPVIFASGWMASATSIVIAAARGSIIGVRGAYGVHSVHGVHGAYGARGAHDTHGDKDILPLDHIEIDILFSLQDQSGLDSVTHFVNCHQPFDIWENGSPRTVNGFSDSKKVTFSGNRVYTCRRLNTPEQMTLAETGLAKGISVRLAFDSHITNTALAALVGSGIWARLSKKRRTSILHRTSGSTNAAHEFVVTVRNKDTFSTFTVMDPRGQAHFTATSTFGQLERLLGLNGRIPSKPGISFPEEAIDVRRDIEAMESFGVRFSCAAKARKNFSHVGPRR</sequence>
<name>A0A1A5YMD4_9BACL</name>
<evidence type="ECO:0000313" key="2">
    <source>
        <dbReference type="EMBL" id="OBR66545.1"/>
    </source>
</evidence>
<reference evidence="2 3" key="1">
    <citation type="submission" date="2016-05" db="EMBL/GenBank/DDBJ databases">
        <title>Paenibacillus oryzae. sp. nov., isolated from the rice root.</title>
        <authorList>
            <person name="Zhang J."/>
            <person name="Zhang X."/>
        </authorList>
    </citation>
    <scope>NUCLEOTIDE SEQUENCE [LARGE SCALE GENOMIC DNA]</scope>
    <source>
        <strain evidence="2 3">1DrF-4</strain>
    </source>
</reference>
<comment type="caution">
    <text evidence="2">The sequence shown here is derived from an EMBL/GenBank/DDBJ whole genome shotgun (WGS) entry which is preliminary data.</text>
</comment>
<accession>A0A1A5YMD4</accession>
<dbReference type="PANTHER" id="PTHR43796">
    <property type="entry name" value="CARBOXYNORSPERMIDINE SYNTHASE"/>
    <property type="match status" value="1"/>
</dbReference>
<evidence type="ECO:0000259" key="1">
    <source>
        <dbReference type="Pfam" id="PF03435"/>
    </source>
</evidence>
<organism evidence="2 3">
    <name type="scientific">Paenibacillus oryzae</name>
    <dbReference type="NCBI Taxonomy" id="1844972"/>
    <lineage>
        <taxon>Bacteria</taxon>
        <taxon>Bacillati</taxon>
        <taxon>Bacillota</taxon>
        <taxon>Bacilli</taxon>
        <taxon>Bacillales</taxon>
        <taxon>Paenibacillaceae</taxon>
        <taxon>Paenibacillus</taxon>
    </lineage>
</organism>
<feature type="domain" description="Saccharopine dehydrogenase NADP binding" evidence="1">
    <location>
        <begin position="5"/>
        <end position="99"/>
    </location>
</feature>
<dbReference type="SUPFAM" id="SSF51735">
    <property type="entry name" value="NAD(P)-binding Rossmann-fold domains"/>
    <property type="match status" value="1"/>
</dbReference>
<dbReference type="PANTHER" id="PTHR43796:SF2">
    <property type="entry name" value="CARBOXYNORSPERMIDINE SYNTHASE"/>
    <property type="match status" value="1"/>
</dbReference>
<dbReference type="Pfam" id="PF03435">
    <property type="entry name" value="Sacchrp_dh_NADP"/>
    <property type="match status" value="1"/>
</dbReference>